<protein>
    <recommendedName>
        <fullName evidence="3">DUF1488 family protein</fullName>
    </recommendedName>
</protein>
<reference evidence="2" key="1">
    <citation type="submission" date="2024-05" db="EMBL/GenBank/DDBJ databases">
        <authorList>
            <person name="Kim S."/>
            <person name="Heo J."/>
            <person name="Choi H."/>
            <person name="Choi Y."/>
            <person name="Kwon S.-W."/>
            <person name="Kim Y."/>
        </authorList>
    </citation>
    <scope>NUCLEOTIDE SEQUENCE</scope>
    <source>
        <strain evidence="2">KACC 23698</strain>
    </source>
</reference>
<name>A0AAU7JDV7_9HYPH</name>
<proteinExistence type="predicted"/>
<evidence type="ECO:0000313" key="2">
    <source>
        <dbReference type="EMBL" id="XBO38441.1"/>
    </source>
</evidence>
<gene>
    <name evidence="2" type="ORF">ABEG18_22495</name>
</gene>
<dbReference type="RefSeq" id="WP_406855277.1">
    <property type="nucleotide sequence ID" value="NZ_CP157484.1"/>
</dbReference>
<sequence length="118" mass="12426">MTAAAAWGQAADALEFQPAGHGAGCLVHRRAFRVLLGRASTGEEPQAAECLAFYDRNAAAFEAAAADKIARRGLAPAARFHLTSRDVRRAMSGASGRQVAVSAEPLQEMAGQHAQQRP</sequence>
<accession>A0AAU7JDV7</accession>
<organism evidence="2">
    <name type="scientific">Alsobacter sp. KACC 23698</name>
    <dbReference type="NCBI Taxonomy" id="3149229"/>
    <lineage>
        <taxon>Bacteria</taxon>
        <taxon>Pseudomonadati</taxon>
        <taxon>Pseudomonadota</taxon>
        <taxon>Alphaproteobacteria</taxon>
        <taxon>Hyphomicrobiales</taxon>
        <taxon>Alsobacteraceae</taxon>
        <taxon>Alsobacter</taxon>
    </lineage>
</organism>
<feature type="region of interest" description="Disordered" evidence="1">
    <location>
        <begin position="91"/>
        <end position="118"/>
    </location>
</feature>
<dbReference type="EMBL" id="CP157484">
    <property type="protein sequence ID" value="XBO38441.1"/>
    <property type="molecule type" value="Genomic_DNA"/>
</dbReference>
<evidence type="ECO:0000256" key="1">
    <source>
        <dbReference type="SAM" id="MobiDB-lite"/>
    </source>
</evidence>
<evidence type="ECO:0008006" key="3">
    <source>
        <dbReference type="Google" id="ProtNLM"/>
    </source>
</evidence>
<dbReference type="AlphaFoldDB" id="A0AAU7JDV7"/>